<organism evidence="2 3">
    <name type="scientific">Candidatus Dormiibacter inghamiae</name>
    <dbReference type="NCBI Taxonomy" id="3127013"/>
    <lineage>
        <taxon>Bacteria</taxon>
        <taxon>Bacillati</taxon>
        <taxon>Candidatus Dormiibacterota</taxon>
        <taxon>Candidatus Dormibacteria</taxon>
        <taxon>Candidatus Dormibacterales</taxon>
        <taxon>Candidatus Dormibacteraceae</taxon>
        <taxon>Candidatus Dormiibacter</taxon>
    </lineage>
</organism>
<proteinExistence type="predicted"/>
<evidence type="ECO:0000313" key="2">
    <source>
        <dbReference type="EMBL" id="MBJ7603756.1"/>
    </source>
</evidence>
<dbReference type="Gene3D" id="1.10.620.20">
    <property type="entry name" value="Ribonucleotide Reductase, subunit A"/>
    <property type="match status" value="1"/>
</dbReference>
<evidence type="ECO:0000313" key="3">
    <source>
        <dbReference type="Proteomes" id="UP000620075"/>
    </source>
</evidence>
<sequence>MVSCRPPTSAHPGDKAVITADGGLRGWIGGSCVDSLVRREALHVLAEGRSRLVRTVAAEEARESRPPGELTVATTCPSGGSVEVFIEPQLPRPQLLIFGASPAARTLLRLGGATGFRTCLVHPGARPAEFSEADMVLPSLDVAPAAPGPDSWAVVATMGHYDEDAIEAALAHPELDVALVASDRRAAAVRAALRQRGLPEATVARVRAPAGRLRAGSQEEIALLALAELVTRRHEVSRPRLLPEAPVFATDPVCGMTVEVGVGEQADHAGAIYHFCCAACRDQFLLQPERHLKAAEA</sequence>
<dbReference type="InterPro" id="IPR007029">
    <property type="entry name" value="YHS_dom"/>
</dbReference>
<dbReference type="GO" id="GO:0016491">
    <property type="term" value="F:oxidoreductase activity"/>
    <property type="evidence" value="ECO:0007669"/>
    <property type="project" value="InterPro"/>
</dbReference>
<gene>
    <name evidence="2" type="ORF">JF888_11275</name>
</gene>
<dbReference type="Pfam" id="PF13478">
    <property type="entry name" value="XdhC_C"/>
    <property type="match status" value="1"/>
</dbReference>
<dbReference type="EMBL" id="JAEKNQ010000040">
    <property type="protein sequence ID" value="MBJ7603756.1"/>
    <property type="molecule type" value="Genomic_DNA"/>
</dbReference>
<dbReference type="SUPFAM" id="SSF47240">
    <property type="entry name" value="Ferritin-like"/>
    <property type="match status" value="1"/>
</dbReference>
<dbReference type="InterPro" id="IPR027051">
    <property type="entry name" value="XdhC_Rossmann_dom"/>
</dbReference>
<evidence type="ECO:0000259" key="1">
    <source>
        <dbReference type="SMART" id="SM00746"/>
    </source>
</evidence>
<name>A0A934NCQ9_9BACT</name>
<dbReference type="Gene3D" id="3.40.50.720">
    <property type="entry name" value="NAD(P)-binding Rossmann-like Domain"/>
    <property type="match status" value="1"/>
</dbReference>
<dbReference type="InterPro" id="IPR052698">
    <property type="entry name" value="MoCofactor_Util/Proc"/>
</dbReference>
<dbReference type="SMART" id="SM00746">
    <property type="entry name" value="TRASH"/>
    <property type="match status" value="1"/>
</dbReference>
<dbReference type="InterPro" id="IPR012348">
    <property type="entry name" value="RNR-like"/>
</dbReference>
<protein>
    <submittedName>
        <fullName evidence="2">XdhC family protein</fullName>
    </submittedName>
</protein>
<feature type="domain" description="TRASH" evidence="1">
    <location>
        <begin position="251"/>
        <end position="288"/>
    </location>
</feature>
<dbReference type="AlphaFoldDB" id="A0A934NCQ9"/>
<dbReference type="InterPro" id="IPR011017">
    <property type="entry name" value="TRASH_dom"/>
</dbReference>
<dbReference type="Proteomes" id="UP000620075">
    <property type="component" value="Unassembled WGS sequence"/>
</dbReference>
<dbReference type="Pfam" id="PF04945">
    <property type="entry name" value="YHS"/>
    <property type="match status" value="1"/>
</dbReference>
<accession>A0A934NCQ9</accession>
<dbReference type="InterPro" id="IPR009078">
    <property type="entry name" value="Ferritin-like_SF"/>
</dbReference>
<dbReference type="Pfam" id="PF02625">
    <property type="entry name" value="XdhC_CoxI"/>
    <property type="match status" value="1"/>
</dbReference>
<dbReference type="PANTHER" id="PTHR30388">
    <property type="entry name" value="ALDEHYDE OXIDOREDUCTASE MOLYBDENUM COFACTOR ASSEMBLY PROTEIN"/>
    <property type="match status" value="1"/>
</dbReference>
<dbReference type="PANTHER" id="PTHR30388:SF6">
    <property type="entry name" value="XANTHINE DEHYDROGENASE SUBUNIT A-RELATED"/>
    <property type="match status" value="1"/>
</dbReference>
<comment type="caution">
    <text evidence="2">The sequence shown here is derived from an EMBL/GenBank/DDBJ whole genome shotgun (WGS) entry which is preliminary data.</text>
</comment>
<dbReference type="InterPro" id="IPR003777">
    <property type="entry name" value="XdhC_CoxI"/>
</dbReference>
<reference evidence="2 3" key="1">
    <citation type="submission" date="2020-10" db="EMBL/GenBank/DDBJ databases">
        <title>Ca. Dormibacterota MAGs.</title>
        <authorList>
            <person name="Montgomery K."/>
        </authorList>
    </citation>
    <scope>NUCLEOTIDE SEQUENCE [LARGE SCALE GENOMIC DNA]</scope>
    <source>
        <strain evidence="2">SC8811_S16_3</strain>
    </source>
</reference>